<organism evidence="2 3">
    <name type="scientific">Lucilia cuprina</name>
    <name type="common">Green bottle fly</name>
    <name type="synonym">Australian sheep blowfly</name>
    <dbReference type="NCBI Taxonomy" id="7375"/>
    <lineage>
        <taxon>Eukaryota</taxon>
        <taxon>Metazoa</taxon>
        <taxon>Ecdysozoa</taxon>
        <taxon>Arthropoda</taxon>
        <taxon>Hexapoda</taxon>
        <taxon>Insecta</taxon>
        <taxon>Pterygota</taxon>
        <taxon>Neoptera</taxon>
        <taxon>Endopterygota</taxon>
        <taxon>Diptera</taxon>
        <taxon>Brachycera</taxon>
        <taxon>Muscomorpha</taxon>
        <taxon>Oestroidea</taxon>
        <taxon>Calliphoridae</taxon>
        <taxon>Luciliinae</taxon>
        <taxon>Lucilia</taxon>
    </lineage>
</organism>
<sequence>MPTNLCDINNLLDSLYLELLNLIEQQTNCRVNIEKTTNAGQLLLAKTRYNQGSQTISVAQIPTENSEDCKALCLVTEEANEENVAGCKKSLLRHKVDKSEGYLEPMHWFTIMPSMSLRNAAEQFKKSVDLAVESANIQNEMLAIMKSIEHLKALKQQV</sequence>
<dbReference type="Gene3D" id="1.10.287.3240">
    <property type="match status" value="1"/>
</dbReference>
<dbReference type="PANTHER" id="PTHR31996:SF2">
    <property type="entry name" value="COILED-COIL DOMAIN-CONTAINING PROTEIN 115"/>
    <property type="match status" value="1"/>
</dbReference>
<comment type="caution">
    <text evidence="2">The sequence shown here is derived from an EMBL/GenBank/DDBJ whole genome shotgun (WGS) entry which is preliminary data.</text>
</comment>
<reference evidence="2 3" key="1">
    <citation type="journal article" date="2015" name="Nat. Commun.">
        <title>Lucilia cuprina genome unlocks parasitic fly biology to underpin future interventions.</title>
        <authorList>
            <person name="Anstead C.A."/>
            <person name="Korhonen P.K."/>
            <person name="Young N.D."/>
            <person name="Hall R.S."/>
            <person name="Jex A.R."/>
            <person name="Murali S.C."/>
            <person name="Hughes D.S."/>
            <person name="Lee S.F."/>
            <person name="Perry T."/>
            <person name="Stroehlein A.J."/>
            <person name="Ansell B.R."/>
            <person name="Breugelmans B."/>
            <person name="Hofmann A."/>
            <person name="Qu J."/>
            <person name="Dugan S."/>
            <person name="Lee S.L."/>
            <person name="Chao H."/>
            <person name="Dinh H."/>
            <person name="Han Y."/>
            <person name="Doddapaneni H.V."/>
            <person name="Worley K.C."/>
            <person name="Muzny D.M."/>
            <person name="Ioannidis P."/>
            <person name="Waterhouse R.M."/>
            <person name="Zdobnov E.M."/>
            <person name="James P.J."/>
            <person name="Bagnall N.H."/>
            <person name="Kotze A.C."/>
            <person name="Gibbs R.A."/>
            <person name="Richards S."/>
            <person name="Batterham P."/>
            <person name="Gasser R.B."/>
        </authorList>
    </citation>
    <scope>NUCLEOTIDE SEQUENCE [LARGE SCALE GENOMIC DNA]</scope>
    <source>
        <strain evidence="2 3">LS</strain>
        <tissue evidence="2">Full body</tissue>
    </source>
</reference>
<evidence type="ECO:0000313" key="2">
    <source>
        <dbReference type="EMBL" id="KNC23733.1"/>
    </source>
</evidence>
<dbReference type="GO" id="GO:0070072">
    <property type="term" value="P:vacuolar proton-transporting V-type ATPase complex assembly"/>
    <property type="evidence" value="ECO:0007669"/>
    <property type="project" value="InterPro"/>
</dbReference>
<evidence type="ECO:0000256" key="1">
    <source>
        <dbReference type="ARBA" id="ARBA00093634"/>
    </source>
</evidence>
<dbReference type="OrthoDB" id="408631at2759"/>
<dbReference type="STRING" id="7375.A0A0L0BUR4"/>
<dbReference type="PANTHER" id="PTHR31996">
    <property type="entry name" value="COILED-COIL DOMAIN-CONTAINING PROTEIN 115"/>
    <property type="match status" value="1"/>
</dbReference>
<dbReference type="AlphaFoldDB" id="A0A0L0BUR4"/>
<dbReference type="InterPro" id="IPR040357">
    <property type="entry name" value="Vma22/CCDC115"/>
</dbReference>
<accession>A0A0L0BUR4</accession>
<dbReference type="Proteomes" id="UP000037069">
    <property type="component" value="Unassembled WGS sequence"/>
</dbReference>
<dbReference type="OMA" id="DVLCWIS"/>
<evidence type="ECO:0000313" key="3">
    <source>
        <dbReference type="Proteomes" id="UP000037069"/>
    </source>
</evidence>
<keyword evidence="3" id="KW-1185">Reference proteome</keyword>
<protein>
    <recommendedName>
        <fullName evidence="1">Vacuolar ATPase assembly protein VMA22</fullName>
    </recommendedName>
</protein>
<proteinExistence type="predicted"/>
<name>A0A0L0BUR4_LUCCU</name>
<gene>
    <name evidence="2" type="ORF">FF38_01198</name>
</gene>
<dbReference type="GO" id="GO:0051082">
    <property type="term" value="F:unfolded protein binding"/>
    <property type="evidence" value="ECO:0007669"/>
    <property type="project" value="TreeGrafter"/>
</dbReference>
<dbReference type="EMBL" id="JRES01001304">
    <property type="protein sequence ID" value="KNC23733.1"/>
    <property type="molecule type" value="Genomic_DNA"/>
</dbReference>